<dbReference type="AlphaFoldDB" id="A0A418W5E5"/>
<proteinExistence type="predicted"/>
<feature type="transmembrane region" description="Helical" evidence="1">
    <location>
        <begin position="32"/>
        <end position="55"/>
    </location>
</feature>
<keyword evidence="1" id="KW-1133">Transmembrane helix</keyword>
<keyword evidence="1" id="KW-0472">Membrane</keyword>
<dbReference type="PROSITE" id="PS51522">
    <property type="entry name" value="ZF_NANOS"/>
    <property type="match status" value="1"/>
</dbReference>
<evidence type="ECO:0000256" key="1">
    <source>
        <dbReference type="SAM" id="Phobius"/>
    </source>
</evidence>
<feature type="domain" description="Nanos-type" evidence="2">
    <location>
        <begin position="1"/>
        <end position="23"/>
    </location>
</feature>
<reference evidence="3 4" key="1">
    <citation type="submission" date="2018-09" db="EMBL/GenBank/DDBJ databases">
        <authorList>
            <person name="Zhu H."/>
        </authorList>
    </citation>
    <scope>NUCLEOTIDE SEQUENCE [LARGE SCALE GENOMIC DNA]</scope>
    <source>
        <strain evidence="3 4">K2W22B-5</strain>
    </source>
</reference>
<evidence type="ECO:0000259" key="2">
    <source>
        <dbReference type="PROSITE" id="PS51522"/>
    </source>
</evidence>
<dbReference type="InterPro" id="IPR024161">
    <property type="entry name" value="Znf_nanos-typ"/>
</dbReference>
<comment type="caution">
    <text evidence="3">The sequence shown here is derived from an EMBL/GenBank/DDBJ whole genome shotgun (WGS) entry which is preliminary data.</text>
</comment>
<dbReference type="EMBL" id="QYUL01000001">
    <property type="protein sequence ID" value="RJF85270.1"/>
    <property type="molecule type" value="Genomic_DNA"/>
</dbReference>
<sequence>MSDTTACPHCGADYGHGPKDCPLCRSVRRKDIVIRCVIGLMFLVPILTLFATVLLDSGTGAKIFSLD</sequence>
<organism evidence="3 4">
    <name type="scientific">Azospirillum cavernae</name>
    <dbReference type="NCBI Taxonomy" id="2320860"/>
    <lineage>
        <taxon>Bacteria</taxon>
        <taxon>Pseudomonadati</taxon>
        <taxon>Pseudomonadota</taxon>
        <taxon>Alphaproteobacteria</taxon>
        <taxon>Rhodospirillales</taxon>
        <taxon>Azospirillaceae</taxon>
        <taxon>Azospirillum</taxon>
    </lineage>
</organism>
<gene>
    <name evidence="3" type="ORF">D3877_09245</name>
</gene>
<protein>
    <recommendedName>
        <fullName evidence="2">Nanos-type domain-containing protein</fullName>
    </recommendedName>
</protein>
<keyword evidence="1" id="KW-0812">Transmembrane</keyword>
<dbReference type="OrthoDB" id="7306273at2"/>
<keyword evidence="4" id="KW-1185">Reference proteome</keyword>
<accession>A0A418W5E5</accession>
<evidence type="ECO:0000313" key="4">
    <source>
        <dbReference type="Proteomes" id="UP000283458"/>
    </source>
</evidence>
<evidence type="ECO:0000313" key="3">
    <source>
        <dbReference type="EMBL" id="RJF85270.1"/>
    </source>
</evidence>
<name>A0A418W5E5_9PROT</name>
<dbReference type="Proteomes" id="UP000283458">
    <property type="component" value="Unassembled WGS sequence"/>
</dbReference>